<proteinExistence type="predicted"/>
<organism evidence="1 2">
    <name type="scientific">Araneus ventricosus</name>
    <name type="common">Orbweaver spider</name>
    <name type="synonym">Epeira ventricosa</name>
    <dbReference type="NCBI Taxonomy" id="182803"/>
    <lineage>
        <taxon>Eukaryota</taxon>
        <taxon>Metazoa</taxon>
        <taxon>Ecdysozoa</taxon>
        <taxon>Arthropoda</taxon>
        <taxon>Chelicerata</taxon>
        <taxon>Arachnida</taxon>
        <taxon>Araneae</taxon>
        <taxon>Araneomorphae</taxon>
        <taxon>Entelegynae</taxon>
        <taxon>Araneoidea</taxon>
        <taxon>Araneidae</taxon>
        <taxon>Araneus</taxon>
    </lineage>
</organism>
<reference evidence="1 2" key="1">
    <citation type="journal article" date="2019" name="Sci. Rep.">
        <title>Orb-weaving spider Araneus ventricosus genome elucidates the spidroin gene catalogue.</title>
        <authorList>
            <person name="Kono N."/>
            <person name="Nakamura H."/>
            <person name="Ohtoshi R."/>
            <person name="Moran D.A.P."/>
            <person name="Shinohara A."/>
            <person name="Yoshida Y."/>
            <person name="Fujiwara M."/>
            <person name="Mori M."/>
            <person name="Tomita M."/>
            <person name="Arakawa K."/>
        </authorList>
    </citation>
    <scope>NUCLEOTIDE SEQUENCE [LARGE SCALE GENOMIC DNA]</scope>
</reference>
<name>A0A4Y2VF07_ARAVE</name>
<dbReference type="Proteomes" id="UP000499080">
    <property type="component" value="Unassembled WGS sequence"/>
</dbReference>
<evidence type="ECO:0000313" key="2">
    <source>
        <dbReference type="Proteomes" id="UP000499080"/>
    </source>
</evidence>
<gene>
    <name evidence="1" type="ORF">AVEN_146100_1</name>
</gene>
<keyword evidence="2" id="KW-1185">Reference proteome</keyword>
<accession>A0A4Y2VF07</accession>
<evidence type="ECO:0000313" key="1">
    <source>
        <dbReference type="EMBL" id="GBO23088.1"/>
    </source>
</evidence>
<sequence>MPPPQEGATTPVDELTREELKQVCSELEQEIRDLMGFITTLDGRYKEHAIPMELLRHKKDVAKEIKRKRGEWRDFILCRPNLYENEQGVKQFLDKINDSLRNSG</sequence>
<protein>
    <submittedName>
        <fullName evidence="1">Uncharacterized protein</fullName>
    </submittedName>
</protein>
<dbReference type="EMBL" id="BGPR01046122">
    <property type="protein sequence ID" value="GBO23088.1"/>
    <property type="molecule type" value="Genomic_DNA"/>
</dbReference>
<dbReference type="AlphaFoldDB" id="A0A4Y2VF07"/>
<comment type="caution">
    <text evidence="1">The sequence shown here is derived from an EMBL/GenBank/DDBJ whole genome shotgun (WGS) entry which is preliminary data.</text>
</comment>